<keyword evidence="9 12" id="KW-0472">Membrane</keyword>
<evidence type="ECO:0000256" key="8">
    <source>
        <dbReference type="ARBA" id="ARBA00022989"/>
    </source>
</evidence>
<keyword evidence="8 12" id="KW-1133">Transmembrane helix</keyword>
<dbReference type="PANTHER" id="PTHR24223:SF415">
    <property type="entry name" value="FI20190P1"/>
    <property type="match status" value="1"/>
</dbReference>
<gene>
    <name evidence="15" type="ORF">C1SCF055_LOCUS4232</name>
</gene>
<evidence type="ECO:0000256" key="1">
    <source>
        <dbReference type="ARBA" id="ARBA00004651"/>
    </source>
</evidence>
<proteinExistence type="predicted"/>
<comment type="subcellular location">
    <subcellularLocation>
        <location evidence="1">Cell membrane</location>
        <topology evidence="1">Multi-pass membrane protein</topology>
    </subcellularLocation>
</comment>
<feature type="region of interest" description="Disordered" evidence="11">
    <location>
        <begin position="307"/>
        <end position="337"/>
    </location>
</feature>
<feature type="transmembrane region" description="Helical" evidence="12">
    <location>
        <begin position="121"/>
        <end position="143"/>
    </location>
</feature>
<keyword evidence="5" id="KW-0677">Repeat</keyword>
<name>A0A9P1BP85_9DINO</name>
<feature type="transmembrane region" description="Helical" evidence="12">
    <location>
        <begin position="853"/>
        <end position="875"/>
    </location>
</feature>
<keyword evidence="10" id="KW-0325">Glycoprotein</keyword>
<dbReference type="CDD" id="cd18580">
    <property type="entry name" value="ABC_6TM_ABCC_D2"/>
    <property type="match status" value="1"/>
</dbReference>
<dbReference type="FunFam" id="3.40.50.300:FF:002145">
    <property type="entry name" value="ABC transporter (MsbA subfamily)"/>
    <property type="match status" value="1"/>
</dbReference>
<dbReference type="PROSITE" id="PS50929">
    <property type="entry name" value="ABC_TM1F"/>
    <property type="match status" value="2"/>
</dbReference>
<keyword evidence="7" id="KW-0067">ATP-binding</keyword>
<dbReference type="Pfam" id="PF00664">
    <property type="entry name" value="ABC_membrane"/>
    <property type="match status" value="2"/>
</dbReference>
<dbReference type="CDD" id="cd03250">
    <property type="entry name" value="ABCC_MRP_domain1"/>
    <property type="match status" value="1"/>
</dbReference>
<dbReference type="EMBL" id="CAMXCT030000235">
    <property type="protein sequence ID" value="CAL4763280.1"/>
    <property type="molecule type" value="Genomic_DNA"/>
</dbReference>
<dbReference type="InterPro" id="IPR011527">
    <property type="entry name" value="ABC1_TM_dom"/>
</dbReference>
<sequence>MTIDPLMLRVLLNAVQDMSTRHTESTSIVTQFLLVGALSLSMLFRVTCMEICFFASLRVQNNVRSVLVHSIFRKSLWIPDHALDIGKISNLMATDADKIGKWTALIFQLSQWSWTFLSLPVLAYFLYGLVGSAAFVGLTMIILGATTSRSLSLCLQHYTRIVQTCRDQRARLMSEMVRGIRTVKLQVWEPIWHQRISEARDLEMRAVVRVRVLSAFNSLVGSVLSVMVPVTVFAWYTLVNRKALDAATAFTALAWISTLQWSVQALPGVYNAVANLKPSVTRIDEFLTAPISSFTSSAAGGRHFDLERGEGDREMSTMSTMSANGRNDHRDSPSAASAASALGSFANGSSGTSEHEAVLPGWRAEPWLDTQNHGAPIALVSRDVVDVRDATFGYRAATESGLVETRVLKKLNFQVKSGSFVMIAGAVGSGKSTLLASLACARPALHGFCETKGRRAYVPQKPFLLNGTVRQNIIFGLPLDEERYNSALEMSALPDDLKTLTDGDATLVGESGVQLSGGQKARVALARAIYADADVICLDDVLSAVDAHTARFIWQRCFIEGFLKMKKTVILVSHQIQYLSRPEVDTVILLKDQQIWLQGSWAELAHSGDAFLSLVKAWEEEEEAEAEEAEAQEAATAKAGNHITSHGHGGVLGIHLGHQVSLRECQDALTSVLAAFDGRRIDPMLIQRVRQAMSGEAEIQMDLIRDGAISWPDFKVYLKAFGSITVISLMLVLMVFSAISQIMSTLWLAKWTSGTEEDQERNVLIYFFISVSTSLSNCVQAILLTVCALAASRTIHKEMLQKILAAPMSFFDSSPTGRVLNRFLQDLQNIDNFVPNSISDQIMKTLNIVTQLSLIYIEAPWVLCTLPVLAVPYSMIYRRMRIPNRDSRRLESAARSPVYAHFNDTLHGRETVRAFGAEARFQRENLKNIGVMSQGLYGNEAVKKWAQALTAQWGCVLYCASAFICVELSRRGQMPAGHMGLVLLYSGQLQRGMMDYMMGAADVETKFVSVERVAEYMRLEGETEGSGSVDDSWPQGEVTLEAVTMRYRLHRDLVLRGIDLKIPSRSKLAFCGRTGCGKSSLFSVLNRLYPLASGRVLIDGIDISTLPLRTLRAKVRVVSQESFLISGSLRQNLTMGTEGSEANGAGAASDAADVSGISDEVLWYCLRVVGLEEKVRQLPETLDFTVDVAGQNFSVGERQLITLARVLVPSRPCSLADWAPPRILLCDEATANIDVLTDEKVHDVVLSLEATVMMICHRLQHIKRFQQVVVLDAGKLVEQGSPSDLLTPDDGRPATHLGRLCAAAGL</sequence>
<keyword evidence="3" id="KW-1003">Cell membrane</keyword>
<dbReference type="PROSITE" id="PS00211">
    <property type="entry name" value="ABC_TRANSPORTER_1"/>
    <property type="match status" value="2"/>
</dbReference>
<evidence type="ECO:0000259" key="14">
    <source>
        <dbReference type="PROSITE" id="PS50929"/>
    </source>
</evidence>
<dbReference type="GO" id="GO:0140359">
    <property type="term" value="F:ABC-type transporter activity"/>
    <property type="evidence" value="ECO:0007669"/>
    <property type="project" value="InterPro"/>
</dbReference>
<dbReference type="Proteomes" id="UP001152797">
    <property type="component" value="Unassembled WGS sequence"/>
</dbReference>
<evidence type="ECO:0000259" key="13">
    <source>
        <dbReference type="PROSITE" id="PS50893"/>
    </source>
</evidence>
<feature type="domain" description="ABC transporter" evidence="13">
    <location>
        <begin position="1038"/>
        <end position="1298"/>
    </location>
</feature>
<dbReference type="InterPro" id="IPR003593">
    <property type="entry name" value="AAA+_ATPase"/>
</dbReference>
<feature type="domain" description="ABC transmembrane type-1" evidence="14">
    <location>
        <begin position="729"/>
        <end position="1005"/>
    </location>
</feature>
<dbReference type="InterPro" id="IPR044726">
    <property type="entry name" value="ABCC_6TM_D2"/>
</dbReference>
<evidence type="ECO:0000256" key="6">
    <source>
        <dbReference type="ARBA" id="ARBA00022741"/>
    </source>
</evidence>
<evidence type="ECO:0000313" key="18">
    <source>
        <dbReference type="Proteomes" id="UP001152797"/>
    </source>
</evidence>
<dbReference type="GO" id="GO:0005524">
    <property type="term" value="F:ATP binding"/>
    <property type="evidence" value="ECO:0007669"/>
    <property type="project" value="UniProtKB-KW"/>
</dbReference>
<dbReference type="SUPFAM" id="SSF90123">
    <property type="entry name" value="ABC transporter transmembrane region"/>
    <property type="match status" value="2"/>
</dbReference>
<evidence type="ECO:0000256" key="5">
    <source>
        <dbReference type="ARBA" id="ARBA00022737"/>
    </source>
</evidence>
<dbReference type="SMART" id="SM00382">
    <property type="entry name" value="AAA"/>
    <property type="match status" value="2"/>
</dbReference>
<evidence type="ECO:0000256" key="7">
    <source>
        <dbReference type="ARBA" id="ARBA00022840"/>
    </source>
</evidence>
<reference evidence="16" key="2">
    <citation type="submission" date="2024-04" db="EMBL/GenBank/DDBJ databases">
        <authorList>
            <person name="Chen Y."/>
            <person name="Shah S."/>
            <person name="Dougan E. K."/>
            <person name="Thang M."/>
            <person name="Chan C."/>
        </authorList>
    </citation>
    <scope>NUCLEOTIDE SEQUENCE [LARGE SCALE GENOMIC DNA]</scope>
</reference>
<dbReference type="PROSITE" id="PS50893">
    <property type="entry name" value="ABC_TRANSPORTER_2"/>
    <property type="match status" value="2"/>
</dbReference>
<evidence type="ECO:0000256" key="3">
    <source>
        <dbReference type="ARBA" id="ARBA00022475"/>
    </source>
</evidence>
<evidence type="ECO:0000256" key="10">
    <source>
        <dbReference type="ARBA" id="ARBA00023180"/>
    </source>
</evidence>
<reference evidence="15" key="1">
    <citation type="submission" date="2022-10" db="EMBL/GenBank/DDBJ databases">
        <authorList>
            <person name="Chen Y."/>
            <person name="Dougan E. K."/>
            <person name="Chan C."/>
            <person name="Rhodes N."/>
            <person name="Thang M."/>
        </authorList>
    </citation>
    <scope>NUCLEOTIDE SEQUENCE</scope>
</reference>
<keyword evidence="18" id="KW-1185">Reference proteome</keyword>
<evidence type="ECO:0000256" key="12">
    <source>
        <dbReference type="SAM" id="Phobius"/>
    </source>
</evidence>
<dbReference type="FunFam" id="3.40.50.300:FF:000973">
    <property type="entry name" value="Multidrug resistance-associated protein 4"/>
    <property type="match status" value="1"/>
</dbReference>
<dbReference type="InterPro" id="IPR050173">
    <property type="entry name" value="ABC_transporter_C-like"/>
</dbReference>
<protein>
    <submittedName>
        <fullName evidence="17">ABC transporter, putative</fullName>
    </submittedName>
</protein>
<feature type="transmembrane region" description="Helical" evidence="12">
    <location>
        <begin position="720"/>
        <end position="743"/>
    </location>
</feature>
<keyword evidence="6" id="KW-0547">Nucleotide-binding</keyword>
<dbReference type="OrthoDB" id="4865934at2759"/>
<dbReference type="InterPro" id="IPR036640">
    <property type="entry name" value="ABC1_TM_sf"/>
</dbReference>
<evidence type="ECO:0000313" key="17">
    <source>
        <dbReference type="EMBL" id="CAL4763280.1"/>
    </source>
</evidence>
<dbReference type="PANTHER" id="PTHR24223">
    <property type="entry name" value="ATP-BINDING CASSETTE SUB-FAMILY C"/>
    <property type="match status" value="1"/>
</dbReference>
<dbReference type="InterPro" id="IPR027417">
    <property type="entry name" value="P-loop_NTPase"/>
</dbReference>
<dbReference type="CDD" id="cd18579">
    <property type="entry name" value="ABC_6TM_ABCC_D1"/>
    <property type="match status" value="1"/>
</dbReference>
<keyword evidence="2" id="KW-0813">Transport</keyword>
<evidence type="ECO:0000313" key="15">
    <source>
        <dbReference type="EMBL" id="CAI3975968.1"/>
    </source>
</evidence>
<dbReference type="GO" id="GO:0005886">
    <property type="term" value="C:plasma membrane"/>
    <property type="evidence" value="ECO:0007669"/>
    <property type="project" value="UniProtKB-SubCell"/>
</dbReference>
<dbReference type="InterPro" id="IPR003439">
    <property type="entry name" value="ABC_transporter-like_ATP-bd"/>
</dbReference>
<evidence type="ECO:0000256" key="4">
    <source>
        <dbReference type="ARBA" id="ARBA00022692"/>
    </source>
</evidence>
<evidence type="ECO:0000313" key="16">
    <source>
        <dbReference type="EMBL" id="CAL1129343.1"/>
    </source>
</evidence>
<dbReference type="GO" id="GO:0016887">
    <property type="term" value="F:ATP hydrolysis activity"/>
    <property type="evidence" value="ECO:0007669"/>
    <property type="project" value="InterPro"/>
</dbReference>
<dbReference type="InterPro" id="IPR044746">
    <property type="entry name" value="ABCC_6TM_D1"/>
</dbReference>
<dbReference type="FunFam" id="1.20.1560.10:FF:000013">
    <property type="entry name" value="ABC transporter C family member 2"/>
    <property type="match status" value="1"/>
</dbReference>
<dbReference type="Gene3D" id="3.40.50.300">
    <property type="entry name" value="P-loop containing nucleotide triphosphate hydrolases"/>
    <property type="match status" value="2"/>
</dbReference>
<keyword evidence="4 12" id="KW-0812">Transmembrane</keyword>
<accession>A0A9P1BP85</accession>
<evidence type="ECO:0000256" key="2">
    <source>
        <dbReference type="ARBA" id="ARBA00022448"/>
    </source>
</evidence>
<feature type="compositionally biased region" description="Polar residues" evidence="11">
    <location>
        <begin position="316"/>
        <end position="325"/>
    </location>
</feature>
<dbReference type="Gene3D" id="1.20.1560.10">
    <property type="entry name" value="ABC transporter type 1, transmembrane domain"/>
    <property type="match status" value="2"/>
</dbReference>
<dbReference type="InterPro" id="IPR017871">
    <property type="entry name" value="ABC_transporter-like_CS"/>
</dbReference>
<feature type="domain" description="ABC transmembrane type-1" evidence="14">
    <location>
        <begin position="1"/>
        <end position="275"/>
    </location>
</feature>
<evidence type="ECO:0000256" key="11">
    <source>
        <dbReference type="SAM" id="MobiDB-lite"/>
    </source>
</evidence>
<feature type="transmembrane region" description="Helical" evidence="12">
    <location>
        <begin position="212"/>
        <end position="236"/>
    </location>
</feature>
<feature type="domain" description="ABC transporter" evidence="13">
    <location>
        <begin position="385"/>
        <end position="617"/>
    </location>
</feature>
<dbReference type="Pfam" id="PF00005">
    <property type="entry name" value="ABC_tran"/>
    <property type="match status" value="2"/>
</dbReference>
<comment type="caution">
    <text evidence="15">The sequence shown here is derived from an EMBL/GenBank/DDBJ whole genome shotgun (WGS) entry which is preliminary data.</text>
</comment>
<dbReference type="EMBL" id="CAMXCT010000235">
    <property type="protein sequence ID" value="CAI3975968.1"/>
    <property type="molecule type" value="Genomic_DNA"/>
</dbReference>
<evidence type="ECO:0000256" key="9">
    <source>
        <dbReference type="ARBA" id="ARBA00023136"/>
    </source>
</evidence>
<dbReference type="EMBL" id="CAMXCT020000235">
    <property type="protein sequence ID" value="CAL1129343.1"/>
    <property type="molecule type" value="Genomic_DNA"/>
</dbReference>
<organism evidence="15">
    <name type="scientific">Cladocopium goreaui</name>
    <dbReference type="NCBI Taxonomy" id="2562237"/>
    <lineage>
        <taxon>Eukaryota</taxon>
        <taxon>Sar</taxon>
        <taxon>Alveolata</taxon>
        <taxon>Dinophyceae</taxon>
        <taxon>Suessiales</taxon>
        <taxon>Symbiodiniaceae</taxon>
        <taxon>Cladocopium</taxon>
    </lineage>
</organism>
<dbReference type="SUPFAM" id="SSF52540">
    <property type="entry name" value="P-loop containing nucleoside triphosphate hydrolases"/>
    <property type="match status" value="2"/>
</dbReference>
<feature type="transmembrane region" description="Helical" evidence="12">
    <location>
        <begin position="763"/>
        <end position="791"/>
    </location>
</feature>